<name>A0A915KND4_ROMCU</name>
<evidence type="ECO:0000313" key="2">
    <source>
        <dbReference type="WBParaSite" id="nRc.2.0.1.t39560-RA"/>
    </source>
</evidence>
<accession>A0A915KND4</accession>
<dbReference type="AlphaFoldDB" id="A0A915KND4"/>
<reference evidence="2" key="1">
    <citation type="submission" date="2022-11" db="UniProtKB">
        <authorList>
            <consortium name="WormBaseParasite"/>
        </authorList>
    </citation>
    <scope>IDENTIFICATION</scope>
</reference>
<proteinExistence type="predicted"/>
<keyword evidence="1" id="KW-1185">Reference proteome</keyword>
<sequence length="75" mass="8705">MHDDRIHAFSMPCTETSDGLGESLEFIINGEPLEQTELCSSREIIMDILNLFTSVLKRNPQTKIKEKYKMPEKLY</sequence>
<organism evidence="1 2">
    <name type="scientific">Romanomermis culicivorax</name>
    <name type="common">Nematode worm</name>
    <dbReference type="NCBI Taxonomy" id="13658"/>
    <lineage>
        <taxon>Eukaryota</taxon>
        <taxon>Metazoa</taxon>
        <taxon>Ecdysozoa</taxon>
        <taxon>Nematoda</taxon>
        <taxon>Enoplea</taxon>
        <taxon>Dorylaimia</taxon>
        <taxon>Mermithida</taxon>
        <taxon>Mermithoidea</taxon>
        <taxon>Mermithidae</taxon>
        <taxon>Romanomermis</taxon>
    </lineage>
</organism>
<dbReference type="Proteomes" id="UP000887565">
    <property type="component" value="Unplaced"/>
</dbReference>
<dbReference type="WBParaSite" id="nRc.2.0.1.t39560-RA">
    <property type="protein sequence ID" value="nRc.2.0.1.t39560-RA"/>
    <property type="gene ID" value="nRc.2.0.1.g39560"/>
</dbReference>
<evidence type="ECO:0000313" key="1">
    <source>
        <dbReference type="Proteomes" id="UP000887565"/>
    </source>
</evidence>
<protein>
    <submittedName>
        <fullName evidence="2">Uncharacterized protein</fullName>
    </submittedName>
</protein>